<evidence type="ECO:0000256" key="1">
    <source>
        <dbReference type="ARBA" id="ARBA00004123"/>
    </source>
</evidence>
<dbReference type="InterPro" id="IPR004088">
    <property type="entry name" value="KH_dom_type_1"/>
</dbReference>
<accession>A0A1D1V3U4</accession>
<dbReference type="GO" id="GO:0000176">
    <property type="term" value="C:nuclear exosome (RNase complex)"/>
    <property type="evidence" value="ECO:0007669"/>
    <property type="project" value="TreeGrafter"/>
</dbReference>
<dbReference type="InterPro" id="IPR026699">
    <property type="entry name" value="Exosome_RNA_bind1/RRP40/RRP4"/>
</dbReference>
<dbReference type="Proteomes" id="UP000186922">
    <property type="component" value="Unassembled WGS sequence"/>
</dbReference>
<dbReference type="PANTHER" id="PTHR21321">
    <property type="entry name" value="PNAS-3 RELATED"/>
    <property type="match status" value="1"/>
</dbReference>
<gene>
    <name evidence="5" type="primary">RvY_06366-1</name>
    <name evidence="5" type="synonym">RvY_06366.1</name>
    <name evidence="5" type="ORF">RvY_06366</name>
</gene>
<dbReference type="OrthoDB" id="340500at2759"/>
<dbReference type="GO" id="GO:0000177">
    <property type="term" value="C:cytoplasmic exosome (RNase complex)"/>
    <property type="evidence" value="ECO:0007669"/>
    <property type="project" value="TreeGrafter"/>
</dbReference>
<dbReference type="GO" id="GO:0071038">
    <property type="term" value="P:TRAMP-dependent tRNA surveillance pathway"/>
    <property type="evidence" value="ECO:0007669"/>
    <property type="project" value="TreeGrafter"/>
</dbReference>
<organism evidence="5 6">
    <name type="scientific">Ramazzottius varieornatus</name>
    <name type="common">Water bear</name>
    <name type="synonym">Tardigrade</name>
    <dbReference type="NCBI Taxonomy" id="947166"/>
    <lineage>
        <taxon>Eukaryota</taxon>
        <taxon>Metazoa</taxon>
        <taxon>Ecdysozoa</taxon>
        <taxon>Tardigrada</taxon>
        <taxon>Eutardigrada</taxon>
        <taxon>Parachela</taxon>
        <taxon>Hypsibioidea</taxon>
        <taxon>Ramazzottiidae</taxon>
        <taxon>Ramazzottius</taxon>
    </lineage>
</organism>
<dbReference type="GO" id="GO:0034475">
    <property type="term" value="P:U4 snRNA 3'-end processing"/>
    <property type="evidence" value="ECO:0007669"/>
    <property type="project" value="TreeGrafter"/>
</dbReference>
<proteinExistence type="predicted"/>
<dbReference type="SUPFAM" id="SSF54791">
    <property type="entry name" value="Eukaryotic type KH-domain (KH-domain type I)"/>
    <property type="match status" value="1"/>
</dbReference>
<evidence type="ECO:0000313" key="6">
    <source>
        <dbReference type="Proteomes" id="UP000186922"/>
    </source>
</evidence>
<comment type="subcellular location">
    <subcellularLocation>
        <location evidence="1">Nucleus</location>
    </subcellularLocation>
</comment>
<protein>
    <recommendedName>
        <fullName evidence="4">K Homology domain-containing protein</fullName>
    </recommendedName>
</protein>
<dbReference type="InterPro" id="IPR012340">
    <property type="entry name" value="NA-bd_OB-fold"/>
</dbReference>
<keyword evidence="3" id="KW-0694">RNA-binding</keyword>
<dbReference type="EMBL" id="BDGG01000002">
    <property type="protein sequence ID" value="GAU94632.1"/>
    <property type="molecule type" value="Genomic_DNA"/>
</dbReference>
<comment type="caution">
    <text evidence="5">The sequence shown here is derived from an EMBL/GenBank/DDBJ whole genome shotgun (WGS) entry which is preliminary data.</text>
</comment>
<dbReference type="Gene3D" id="3.30.1370.10">
    <property type="entry name" value="K Homology domain, type 1"/>
    <property type="match status" value="1"/>
</dbReference>
<evidence type="ECO:0000259" key="4">
    <source>
        <dbReference type="Pfam" id="PF15985"/>
    </source>
</evidence>
<dbReference type="SUPFAM" id="SSF110324">
    <property type="entry name" value="Ribosomal L27 protein-like"/>
    <property type="match status" value="1"/>
</dbReference>
<dbReference type="SUPFAM" id="SSF50249">
    <property type="entry name" value="Nucleic acid-binding proteins"/>
    <property type="match status" value="1"/>
</dbReference>
<keyword evidence="2" id="KW-0271">Exosome</keyword>
<dbReference type="GO" id="GO:0071051">
    <property type="term" value="P:poly(A)-dependent snoRNA 3'-end processing"/>
    <property type="evidence" value="ECO:0007669"/>
    <property type="project" value="TreeGrafter"/>
</dbReference>
<keyword evidence="6" id="KW-1185">Reference proteome</keyword>
<dbReference type="Pfam" id="PF21262">
    <property type="entry name" value="RRP40_S1"/>
    <property type="match status" value="1"/>
</dbReference>
<evidence type="ECO:0000256" key="2">
    <source>
        <dbReference type="ARBA" id="ARBA00022835"/>
    </source>
</evidence>
<dbReference type="GO" id="GO:0071035">
    <property type="term" value="P:nuclear polyadenylation-dependent rRNA catabolic process"/>
    <property type="evidence" value="ECO:0007669"/>
    <property type="project" value="TreeGrafter"/>
</dbReference>
<dbReference type="AlphaFoldDB" id="A0A1D1V3U4"/>
<reference evidence="5 6" key="1">
    <citation type="journal article" date="2016" name="Nat. Commun.">
        <title>Extremotolerant tardigrade genome and improved radiotolerance of human cultured cells by tardigrade-unique protein.</title>
        <authorList>
            <person name="Hashimoto T."/>
            <person name="Horikawa D.D."/>
            <person name="Saito Y."/>
            <person name="Kuwahara H."/>
            <person name="Kozuka-Hata H."/>
            <person name="Shin-I T."/>
            <person name="Minakuchi Y."/>
            <person name="Ohishi K."/>
            <person name="Motoyama A."/>
            <person name="Aizu T."/>
            <person name="Enomoto A."/>
            <person name="Kondo K."/>
            <person name="Tanaka S."/>
            <person name="Hara Y."/>
            <person name="Koshikawa S."/>
            <person name="Sagara H."/>
            <person name="Miura T."/>
            <person name="Yokobori S."/>
            <person name="Miyagawa K."/>
            <person name="Suzuki Y."/>
            <person name="Kubo T."/>
            <person name="Oyama M."/>
            <person name="Kohara Y."/>
            <person name="Fujiyama A."/>
            <person name="Arakawa K."/>
            <person name="Katayama T."/>
            <person name="Toyoda A."/>
            <person name="Kunieda T."/>
        </authorList>
    </citation>
    <scope>NUCLEOTIDE SEQUENCE [LARGE SCALE GENOMIC DNA]</scope>
    <source>
        <strain evidence="5 6">YOKOZUNA-1</strain>
    </source>
</reference>
<dbReference type="GO" id="GO:0000467">
    <property type="term" value="P:exonucleolytic trimming to generate mature 3'-end of 5.8S rRNA from tricistronic rRNA transcript (SSU-rRNA, 5.8S rRNA, LSU-rRNA)"/>
    <property type="evidence" value="ECO:0007669"/>
    <property type="project" value="TreeGrafter"/>
</dbReference>
<dbReference type="InterPro" id="IPR036612">
    <property type="entry name" value="KH_dom_type_1_sf"/>
</dbReference>
<dbReference type="PANTHER" id="PTHR21321:SF1">
    <property type="entry name" value="EXOSOME COMPLEX COMPONENT RRP40"/>
    <property type="match status" value="1"/>
</dbReference>
<name>A0A1D1V3U4_RAMVA</name>
<dbReference type="GO" id="GO:0003723">
    <property type="term" value="F:RNA binding"/>
    <property type="evidence" value="ECO:0007669"/>
    <property type="project" value="UniProtKB-KW"/>
</dbReference>
<evidence type="ECO:0000313" key="5">
    <source>
        <dbReference type="EMBL" id="GAU94632.1"/>
    </source>
</evidence>
<dbReference type="STRING" id="947166.A0A1D1V3U4"/>
<dbReference type="GO" id="GO:0071034">
    <property type="term" value="P:CUT catabolic process"/>
    <property type="evidence" value="ECO:0007669"/>
    <property type="project" value="TreeGrafter"/>
</dbReference>
<dbReference type="Gene3D" id="2.40.50.140">
    <property type="entry name" value="Nucleic acid-binding proteins"/>
    <property type="match status" value="1"/>
</dbReference>
<dbReference type="Pfam" id="PF15985">
    <property type="entry name" value="KH_6"/>
    <property type="match status" value="1"/>
</dbReference>
<evidence type="ECO:0000256" key="3">
    <source>
        <dbReference type="ARBA" id="ARBA00022884"/>
    </source>
</evidence>
<feature type="domain" description="K Homology" evidence="4">
    <location>
        <begin position="179"/>
        <end position="227"/>
    </location>
</feature>
<dbReference type="Gene3D" id="2.40.50.100">
    <property type="match status" value="1"/>
</dbReference>
<sequence length="284" mass="32138">MPLLKREMDMKQEEDTAAIREQPGQKTSFPGDVVFSLDTISTRTLFLGPGVRKEADNLIATRCGVLRYRPPATFFLDTSDDSYLPATGDDIVGVVVRRRGQEVLEQYYMVDFGKNTSRQTGVLPILAFKGATKRYRPNLKKGDLVYCRVRKTTVDGPVRLTCTSNNTKEQFWGPLRRTGALYRAKLSFVRRCLTEGSAEHSMIMEVGAKFPFESAVGLNGRIWLYTGFEKSQNLLYLLFRDAEEANGDVMLIKKITGRFLQETATLGDDFPVEDNTQYWVTRVA</sequence>